<dbReference type="InterPro" id="IPR029063">
    <property type="entry name" value="SAM-dependent_MTases_sf"/>
</dbReference>
<dbReference type="Pfam" id="PF01596">
    <property type="entry name" value="Methyltransf_3"/>
    <property type="match status" value="1"/>
</dbReference>
<dbReference type="InterPro" id="IPR002935">
    <property type="entry name" value="SAM_O-MeTrfase"/>
</dbReference>
<dbReference type="SUPFAM" id="SSF53335">
    <property type="entry name" value="S-adenosyl-L-methionine-dependent methyltransferases"/>
    <property type="match status" value="1"/>
</dbReference>
<comment type="caution">
    <text evidence="4">The sequence shown here is derived from an EMBL/GenBank/DDBJ whole genome shotgun (WGS) entry which is preliminary data.</text>
</comment>
<proteinExistence type="predicted"/>
<accession>A0A2T3HRI8</accession>
<dbReference type="EMBL" id="PYLS01000001">
    <property type="protein sequence ID" value="PST85011.1"/>
    <property type="molecule type" value="Genomic_DNA"/>
</dbReference>
<evidence type="ECO:0000256" key="3">
    <source>
        <dbReference type="ARBA" id="ARBA00022691"/>
    </source>
</evidence>
<dbReference type="GO" id="GO:0032259">
    <property type="term" value="P:methylation"/>
    <property type="evidence" value="ECO:0007669"/>
    <property type="project" value="UniProtKB-KW"/>
</dbReference>
<dbReference type="PANTHER" id="PTHR10509">
    <property type="entry name" value="O-METHYLTRANSFERASE-RELATED"/>
    <property type="match status" value="1"/>
</dbReference>
<sequence>MNLISEELQELLLKYCDPEPELLQHIDRETHLKVLLPRMLSGHYQGRTLSMLSKLLQPKRILEIGTYTGYATLCLAEGLTEDGIIYTVDINAELEDMVRDNFAKSPLNDKIRYLLGDAVTVIGTIQETFDIVFIDADKKNNATYYNLVFDSVRPGGLIITDNVLWSGKVLKQDNDKDTRQIIDFNDMVAADDRVEKLILPVRDGLFIAKKR</sequence>
<reference evidence="4 5" key="1">
    <citation type="submission" date="2018-03" db="EMBL/GenBank/DDBJ databases">
        <authorList>
            <person name="Keele B.F."/>
        </authorList>
    </citation>
    <scope>NUCLEOTIDE SEQUENCE [LARGE SCALE GENOMIC DNA]</scope>
    <source>
        <strain evidence="4 5">YL28-9</strain>
    </source>
</reference>
<dbReference type="InterPro" id="IPR050362">
    <property type="entry name" value="Cation-dep_OMT"/>
</dbReference>
<organism evidence="4 5">
    <name type="scientific">Pedobacter yulinensis</name>
    <dbReference type="NCBI Taxonomy" id="2126353"/>
    <lineage>
        <taxon>Bacteria</taxon>
        <taxon>Pseudomonadati</taxon>
        <taxon>Bacteroidota</taxon>
        <taxon>Sphingobacteriia</taxon>
        <taxon>Sphingobacteriales</taxon>
        <taxon>Sphingobacteriaceae</taxon>
        <taxon>Pedobacter</taxon>
    </lineage>
</organism>
<dbReference type="AlphaFoldDB" id="A0A2T3HRI8"/>
<evidence type="ECO:0000256" key="1">
    <source>
        <dbReference type="ARBA" id="ARBA00022603"/>
    </source>
</evidence>
<dbReference type="PANTHER" id="PTHR10509:SF14">
    <property type="entry name" value="CAFFEOYL-COA O-METHYLTRANSFERASE 3-RELATED"/>
    <property type="match status" value="1"/>
</dbReference>
<keyword evidence="5" id="KW-1185">Reference proteome</keyword>
<keyword evidence="3" id="KW-0949">S-adenosyl-L-methionine</keyword>
<gene>
    <name evidence="4" type="ORF">C7T94_02525</name>
</gene>
<dbReference type="OrthoDB" id="9799672at2"/>
<dbReference type="Proteomes" id="UP000240912">
    <property type="component" value="Unassembled WGS sequence"/>
</dbReference>
<name>A0A2T3HRI8_9SPHI</name>
<dbReference type="PROSITE" id="PS51682">
    <property type="entry name" value="SAM_OMT_I"/>
    <property type="match status" value="1"/>
</dbReference>
<dbReference type="GO" id="GO:0008171">
    <property type="term" value="F:O-methyltransferase activity"/>
    <property type="evidence" value="ECO:0007669"/>
    <property type="project" value="InterPro"/>
</dbReference>
<evidence type="ECO:0000313" key="5">
    <source>
        <dbReference type="Proteomes" id="UP000240912"/>
    </source>
</evidence>
<keyword evidence="1 4" id="KW-0489">Methyltransferase</keyword>
<evidence type="ECO:0000256" key="2">
    <source>
        <dbReference type="ARBA" id="ARBA00022679"/>
    </source>
</evidence>
<protein>
    <submittedName>
        <fullName evidence="4">Methyltransferase</fullName>
    </submittedName>
</protein>
<dbReference type="GO" id="GO:0008757">
    <property type="term" value="F:S-adenosylmethionine-dependent methyltransferase activity"/>
    <property type="evidence" value="ECO:0007669"/>
    <property type="project" value="TreeGrafter"/>
</dbReference>
<dbReference type="Gene3D" id="3.40.50.150">
    <property type="entry name" value="Vaccinia Virus protein VP39"/>
    <property type="match status" value="1"/>
</dbReference>
<keyword evidence="2 4" id="KW-0808">Transferase</keyword>
<dbReference type="CDD" id="cd02440">
    <property type="entry name" value="AdoMet_MTases"/>
    <property type="match status" value="1"/>
</dbReference>
<evidence type="ECO:0000313" key="4">
    <source>
        <dbReference type="EMBL" id="PST85011.1"/>
    </source>
</evidence>
<dbReference type="RefSeq" id="WP_107213328.1">
    <property type="nucleotide sequence ID" value="NZ_KZ686268.1"/>
</dbReference>